<name>A0A2R6NE23_9APHY</name>
<proteinExistence type="predicted"/>
<dbReference type="EMBL" id="MLYV02001345">
    <property type="protein sequence ID" value="PSR70613.1"/>
    <property type="molecule type" value="Genomic_DNA"/>
</dbReference>
<sequence length="57" mass="6371">NKRCAQLQNGWAPETKGKNCISQFWKQALWAAKKYSSHCILPNPILTELDAAVITAN</sequence>
<evidence type="ECO:0000313" key="2">
    <source>
        <dbReference type="Proteomes" id="UP000186601"/>
    </source>
</evidence>
<feature type="non-terminal residue" evidence="1">
    <location>
        <position position="1"/>
    </location>
</feature>
<dbReference type="AlphaFoldDB" id="A0A2R6NE23"/>
<comment type="caution">
    <text evidence="1">The sequence shown here is derived from an EMBL/GenBank/DDBJ whole genome shotgun (WGS) entry which is preliminary data.</text>
</comment>
<organism evidence="1 2">
    <name type="scientific">Hermanssonia centrifuga</name>
    <dbReference type="NCBI Taxonomy" id="98765"/>
    <lineage>
        <taxon>Eukaryota</taxon>
        <taxon>Fungi</taxon>
        <taxon>Dikarya</taxon>
        <taxon>Basidiomycota</taxon>
        <taxon>Agaricomycotina</taxon>
        <taxon>Agaricomycetes</taxon>
        <taxon>Polyporales</taxon>
        <taxon>Meruliaceae</taxon>
        <taxon>Hermanssonia</taxon>
    </lineage>
</organism>
<protein>
    <submittedName>
        <fullName evidence="1">Uncharacterized protein</fullName>
    </submittedName>
</protein>
<dbReference type="OrthoDB" id="2416294at2759"/>
<accession>A0A2R6NE23</accession>
<keyword evidence="2" id="KW-1185">Reference proteome</keyword>
<evidence type="ECO:0000313" key="1">
    <source>
        <dbReference type="EMBL" id="PSR70613.1"/>
    </source>
</evidence>
<gene>
    <name evidence="1" type="ORF">PHLCEN_2v13509</name>
</gene>
<dbReference type="Proteomes" id="UP000186601">
    <property type="component" value="Unassembled WGS sequence"/>
</dbReference>
<reference evidence="1 2" key="1">
    <citation type="submission" date="2018-02" db="EMBL/GenBank/DDBJ databases">
        <title>Genome sequence of the basidiomycete white-rot fungus Phlebia centrifuga.</title>
        <authorList>
            <person name="Granchi Z."/>
            <person name="Peng M."/>
            <person name="de Vries R.P."/>
            <person name="Hilden K."/>
            <person name="Makela M.R."/>
            <person name="Grigoriev I."/>
            <person name="Riley R."/>
        </authorList>
    </citation>
    <scope>NUCLEOTIDE SEQUENCE [LARGE SCALE GENOMIC DNA]</scope>
    <source>
        <strain evidence="1 2">FBCC195</strain>
    </source>
</reference>